<evidence type="ECO:0000313" key="1">
    <source>
        <dbReference type="EMBL" id="QNJ56946.1"/>
    </source>
</evidence>
<gene>
    <name evidence="1" type="primary">155</name>
    <name evidence="1" type="ORF">SEA_REINDEER_155</name>
</gene>
<dbReference type="EMBL" id="MT658803">
    <property type="protein sequence ID" value="QNJ56946.1"/>
    <property type="molecule type" value="Genomic_DNA"/>
</dbReference>
<dbReference type="GeneID" id="63210899"/>
<dbReference type="KEGG" id="vg:63210899"/>
<accession>A0A7G8LI74</accession>
<evidence type="ECO:0000313" key="2">
    <source>
        <dbReference type="Proteomes" id="UP000515841"/>
    </source>
</evidence>
<name>A0A7G8LI74_9CAUD</name>
<reference evidence="1 2" key="1">
    <citation type="submission" date="2020-06" db="EMBL/GenBank/DDBJ databases">
        <authorList>
            <person name="Spencer C.E."/>
            <person name="Frederick G.D."/>
            <person name="Baliraine F.N."/>
            <person name="Favela G."/>
            <person name="Farmer V."/>
            <person name="Galindo A."/>
            <person name="Garlena R.A."/>
            <person name="Russell D.A."/>
            <person name="Pope W.H."/>
            <person name="Jacobs-Sera D."/>
            <person name="Hatfull G.F."/>
        </authorList>
    </citation>
    <scope>NUCLEOTIDE SEQUENCE [LARGE SCALE GENOMIC DNA]</scope>
</reference>
<keyword evidence="2" id="KW-1185">Reference proteome</keyword>
<proteinExistence type="predicted"/>
<sequence length="93" mass="10419">MRDATYWTIAYRNRRANHFKRAQDLATDWHSAMAKAGAIKERLPHLDIWVLQTREAENAGYACAEDCGNILLETGKRIAVRDTGSLAELAAMG</sequence>
<dbReference type="Proteomes" id="UP000515841">
    <property type="component" value="Segment"/>
</dbReference>
<protein>
    <submittedName>
        <fullName evidence="1">Uncharacterized protein</fullName>
    </submittedName>
</protein>
<dbReference type="RefSeq" id="YP_010014197.1">
    <property type="nucleotide sequence ID" value="NC_053516.1"/>
</dbReference>
<organism evidence="1 2">
    <name type="scientific">Mycobacterium phage Reindeer</name>
    <dbReference type="NCBI Taxonomy" id="2762283"/>
    <lineage>
        <taxon>Viruses</taxon>
        <taxon>Duplodnaviria</taxon>
        <taxon>Heunggongvirae</taxon>
        <taxon>Uroviricota</taxon>
        <taxon>Caudoviricetes</taxon>
        <taxon>Vilmaviridae</taxon>
        <taxon>Mclasvirinae</taxon>
        <taxon>Bongovirus</taxon>
        <taxon>Bongovirus reindeer</taxon>
    </lineage>
</organism>